<feature type="compositionally biased region" description="Acidic residues" evidence="4">
    <location>
        <begin position="13"/>
        <end position="23"/>
    </location>
</feature>
<keyword evidence="1" id="KW-0479">Metal-binding</keyword>
<dbReference type="AlphaFoldDB" id="A0A1S3IKJ2"/>
<proteinExistence type="predicted"/>
<dbReference type="Pfam" id="PF13202">
    <property type="entry name" value="EF-hand_5"/>
    <property type="match status" value="1"/>
</dbReference>
<dbReference type="KEGG" id="lak:106165198"/>
<dbReference type="RefSeq" id="XP_013398760.1">
    <property type="nucleotide sequence ID" value="XM_013543306.1"/>
</dbReference>
<dbReference type="SUPFAM" id="SSF47473">
    <property type="entry name" value="EF-hand"/>
    <property type="match status" value="1"/>
</dbReference>
<dbReference type="OrthoDB" id="9989112at2759"/>
<keyword evidence="2" id="KW-0677">Repeat</keyword>
<organism evidence="6 7">
    <name type="scientific">Lingula anatina</name>
    <name type="common">Brachiopod</name>
    <name type="synonym">Lingula unguis</name>
    <dbReference type="NCBI Taxonomy" id="7574"/>
    <lineage>
        <taxon>Eukaryota</taxon>
        <taxon>Metazoa</taxon>
        <taxon>Spiralia</taxon>
        <taxon>Lophotrochozoa</taxon>
        <taxon>Brachiopoda</taxon>
        <taxon>Linguliformea</taxon>
        <taxon>Lingulata</taxon>
        <taxon>Lingulida</taxon>
        <taxon>Linguloidea</taxon>
        <taxon>Lingulidae</taxon>
        <taxon>Lingula</taxon>
    </lineage>
</organism>
<accession>A0A1S3IKJ2</accession>
<dbReference type="InterPro" id="IPR002048">
    <property type="entry name" value="EF_hand_dom"/>
</dbReference>
<dbReference type="GeneID" id="106165198"/>
<dbReference type="InParanoid" id="A0A1S3IKJ2"/>
<dbReference type="GO" id="GO:0005509">
    <property type="term" value="F:calcium ion binding"/>
    <property type="evidence" value="ECO:0007669"/>
    <property type="project" value="InterPro"/>
</dbReference>
<dbReference type="InterPro" id="IPR011992">
    <property type="entry name" value="EF-hand-dom_pair"/>
</dbReference>
<feature type="region of interest" description="Disordered" evidence="4">
    <location>
        <begin position="1"/>
        <end position="25"/>
    </location>
</feature>
<dbReference type="Gene3D" id="1.10.238.10">
    <property type="entry name" value="EF-hand"/>
    <property type="match status" value="1"/>
</dbReference>
<dbReference type="PROSITE" id="PS00018">
    <property type="entry name" value="EF_HAND_1"/>
    <property type="match status" value="2"/>
</dbReference>
<evidence type="ECO:0000256" key="3">
    <source>
        <dbReference type="ARBA" id="ARBA00022837"/>
    </source>
</evidence>
<evidence type="ECO:0000259" key="5">
    <source>
        <dbReference type="PROSITE" id="PS50222"/>
    </source>
</evidence>
<keyword evidence="3" id="KW-0106">Calcium</keyword>
<evidence type="ECO:0000313" key="7">
    <source>
        <dbReference type="RefSeq" id="XP_013398760.1"/>
    </source>
</evidence>
<protein>
    <submittedName>
        <fullName evidence="7">Sarcoplasmic calcium-binding protein-like</fullName>
    </submittedName>
</protein>
<gene>
    <name evidence="7" type="primary">LOC106165198</name>
</gene>
<dbReference type="InterPro" id="IPR018247">
    <property type="entry name" value="EF_Hand_1_Ca_BS"/>
</dbReference>
<keyword evidence="6" id="KW-1185">Reference proteome</keyword>
<feature type="domain" description="EF-hand" evidence="5">
    <location>
        <begin position="154"/>
        <end position="189"/>
    </location>
</feature>
<evidence type="ECO:0000256" key="2">
    <source>
        <dbReference type="ARBA" id="ARBA00022737"/>
    </source>
</evidence>
<dbReference type="PROSITE" id="PS50222">
    <property type="entry name" value="EF_HAND_2"/>
    <property type="match status" value="2"/>
</dbReference>
<evidence type="ECO:0000256" key="1">
    <source>
        <dbReference type="ARBA" id="ARBA00022723"/>
    </source>
</evidence>
<dbReference type="Proteomes" id="UP000085678">
    <property type="component" value="Unplaced"/>
</dbReference>
<sequence length="205" mass="23374">MRIDTLGDGIGDGGEEIGSDEMPTDYPLLTGTDHWRRKIRTTFQRLDANADGFLTKEDFVSTGQTLIDYVGLTGERAERTLNGRIDLWASLAGDRTRITEDEYIREIMSLMNGKHFREELHCTLICTEFNTIDIDGDGFISKEEHAAYYYSFNIPTECSKDDFDVMDTNGDGLVSIDEFAESYLEFWLTEDPNNIYNQNYGPLLD</sequence>
<reference evidence="7" key="1">
    <citation type="submission" date="2025-08" db="UniProtKB">
        <authorList>
            <consortium name="RefSeq"/>
        </authorList>
    </citation>
    <scope>IDENTIFICATION</scope>
    <source>
        <tissue evidence="7">Gonads</tissue>
    </source>
</reference>
<dbReference type="Pfam" id="PF13499">
    <property type="entry name" value="EF-hand_7"/>
    <property type="match status" value="1"/>
</dbReference>
<evidence type="ECO:0000313" key="6">
    <source>
        <dbReference type="Proteomes" id="UP000085678"/>
    </source>
</evidence>
<dbReference type="SMART" id="SM00054">
    <property type="entry name" value="EFh"/>
    <property type="match status" value="3"/>
</dbReference>
<evidence type="ECO:0000256" key="4">
    <source>
        <dbReference type="SAM" id="MobiDB-lite"/>
    </source>
</evidence>
<name>A0A1S3IKJ2_LINAN</name>
<dbReference type="PANTHER" id="PTHR10827">
    <property type="entry name" value="RETICULOCALBIN"/>
    <property type="match status" value="1"/>
</dbReference>
<dbReference type="PANTHER" id="PTHR10827:SF98">
    <property type="entry name" value="45 KDA CALCIUM-BINDING PROTEIN"/>
    <property type="match status" value="1"/>
</dbReference>
<feature type="domain" description="EF-hand" evidence="5">
    <location>
        <begin position="34"/>
        <end position="69"/>
    </location>
</feature>